<evidence type="ECO:0000256" key="3">
    <source>
        <dbReference type="ARBA" id="ARBA00022741"/>
    </source>
</evidence>
<dbReference type="InterPro" id="IPR004364">
    <property type="entry name" value="Aa-tRNA-synt_II"/>
</dbReference>
<feature type="region of interest" description="Aspartate" evidence="7">
    <location>
        <begin position="199"/>
        <end position="202"/>
    </location>
</feature>
<comment type="similarity">
    <text evidence="1 7">Belongs to the class-II aminoacyl-tRNA synthetase family. Type 1 subfamily.</text>
</comment>
<comment type="function">
    <text evidence="7">Catalyzes the attachment of L-aspartate to tRNA(Asp) in a two-step reaction: L-aspartate is first activated by ATP to form Asp-AMP and then transferred to the acceptor end of tRNA(Asp).</text>
</comment>
<dbReference type="InterPro" id="IPR045864">
    <property type="entry name" value="aa-tRNA-synth_II/BPL/LPL"/>
</dbReference>
<evidence type="ECO:0000313" key="9">
    <source>
        <dbReference type="EMBL" id="OGF68210.1"/>
    </source>
</evidence>
<sequence>MKRTNYCGNLSGQHIGTEVVLCGWVNRMRDLGSLCFIELRDREGTVQIVFNPQLNEELFKTAKELNNEYVVEIKGTVAGRSPENINPQLPTGEIEIIARELKILNESRIPPFAIMDEIQVTDNIRMKYRYIDLRRKKMYNNLKLRSDIVFAMRDFLVKEGFLEVETPILTKSTPEGARDYLVPSRIHKNKMYALPQSPQLFKQILMISGIDKYFQIPKCFRDEDLRADRQPEFTQVDIEMSFLEEEDIYTTMERLFKHVFAAVHHEIKIPFKRITFQEAMENYGTDKPDLRFECRIINAGEELSRSEFKVFKDVAGSSGVILALRVQNCVHYSRKDLAELEEYAKKLGAAGLIWAKKENGSVKSPIAKYISEEIWNTLFARIGFEERDLLLIMAGNKERSYEIMGQIRLYLAEKESWAKKDEFAFVWITNFPLFEYSEEEKRWVSKHHPFTSPRYEELQYLENETWKIHALAYDVVLNGLEIGGGSIRIHDPKLQWRIFRALGLSEEEIEQKFGFFVEALNYGAPPHGGIALGLDRIVMIVAHETSIRDVIPFPKTTKAQCLLTQSPSEVSKQQLKELGIEFIDDEINRE</sequence>
<dbReference type="GO" id="GO:0005737">
    <property type="term" value="C:cytoplasm"/>
    <property type="evidence" value="ECO:0007669"/>
    <property type="project" value="UniProtKB-SubCell"/>
</dbReference>
<dbReference type="Pfam" id="PF01336">
    <property type="entry name" value="tRNA_anti-codon"/>
    <property type="match status" value="1"/>
</dbReference>
<comment type="subcellular location">
    <subcellularLocation>
        <location evidence="7">Cytoplasm</location>
    </subcellularLocation>
</comment>
<dbReference type="EMBL" id="MFGW01000010">
    <property type="protein sequence ID" value="OGF68210.1"/>
    <property type="molecule type" value="Genomic_DNA"/>
</dbReference>
<keyword evidence="5 7" id="KW-0648">Protein biosynthesis</keyword>
<dbReference type="Proteomes" id="UP000178943">
    <property type="component" value="Unassembled WGS sequence"/>
</dbReference>
<dbReference type="SUPFAM" id="SSF55261">
    <property type="entry name" value="GAD domain-like"/>
    <property type="match status" value="1"/>
</dbReference>
<name>A0A1F5VXU4_9BACT</name>
<keyword evidence="3 7" id="KW-0547">Nucleotide-binding</keyword>
<dbReference type="STRING" id="1817863.A2Y62_05500"/>
<feature type="binding site" evidence="7">
    <location>
        <begin position="221"/>
        <end position="223"/>
    </location>
    <ligand>
        <name>ATP</name>
        <dbReference type="ChEBI" id="CHEBI:30616"/>
    </ligand>
</feature>
<dbReference type="CDD" id="cd04317">
    <property type="entry name" value="EcAspRS_like_N"/>
    <property type="match status" value="1"/>
</dbReference>
<dbReference type="InterPro" id="IPR002312">
    <property type="entry name" value="Asp/Asn-tRNA-synth_IIb"/>
</dbReference>
<evidence type="ECO:0000313" key="10">
    <source>
        <dbReference type="Proteomes" id="UP000178943"/>
    </source>
</evidence>
<dbReference type="NCBIfam" id="NF001750">
    <property type="entry name" value="PRK00476.1"/>
    <property type="match status" value="1"/>
</dbReference>
<keyword evidence="2 7" id="KW-0436">Ligase</keyword>
<gene>
    <name evidence="7" type="primary">aspS</name>
    <name evidence="9" type="ORF">A2Y62_05500</name>
</gene>
<dbReference type="Pfam" id="PF00152">
    <property type="entry name" value="tRNA-synt_2"/>
    <property type="match status" value="1"/>
</dbReference>
<dbReference type="InterPro" id="IPR012340">
    <property type="entry name" value="NA-bd_OB-fold"/>
</dbReference>
<dbReference type="GO" id="GO:0005524">
    <property type="term" value="F:ATP binding"/>
    <property type="evidence" value="ECO:0007669"/>
    <property type="project" value="UniProtKB-UniRule"/>
</dbReference>
<dbReference type="NCBIfam" id="TIGR00459">
    <property type="entry name" value="aspS_bact"/>
    <property type="match status" value="1"/>
</dbReference>
<dbReference type="PRINTS" id="PR01042">
    <property type="entry name" value="TRNASYNTHASP"/>
</dbReference>
<dbReference type="Gene3D" id="3.30.1360.30">
    <property type="entry name" value="GAD-like domain"/>
    <property type="match status" value="1"/>
</dbReference>
<protein>
    <recommendedName>
        <fullName evidence="7">Aspartate--tRNA ligase</fullName>
        <ecNumber evidence="7">6.1.1.12</ecNumber>
    </recommendedName>
    <alternativeName>
        <fullName evidence="7">Aspartyl-tRNA synthetase</fullName>
        <shortName evidence="7">AspRS</shortName>
    </alternativeName>
</protein>
<dbReference type="InterPro" id="IPR004115">
    <property type="entry name" value="GAD-like_sf"/>
</dbReference>
<dbReference type="PANTHER" id="PTHR22594:SF5">
    <property type="entry name" value="ASPARTATE--TRNA LIGASE, MITOCHONDRIAL"/>
    <property type="match status" value="1"/>
</dbReference>
<dbReference type="HAMAP" id="MF_00044">
    <property type="entry name" value="Asp_tRNA_synth_type1"/>
    <property type="match status" value="1"/>
</dbReference>
<comment type="subunit">
    <text evidence="7">Homodimer.</text>
</comment>
<feature type="binding site" evidence="7">
    <location>
        <position position="230"/>
    </location>
    <ligand>
        <name>ATP</name>
        <dbReference type="ChEBI" id="CHEBI:30616"/>
    </ligand>
</feature>
<dbReference type="GO" id="GO:0003676">
    <property type="term" value="F:nucleic acid binding"/>
    <property type="evidence" value="ECO:0007669"/>
    <property type="project" value="InterPro"/>
</dbReference>
<evidence type="ECO:0000256" key="2">
    <source>
        <dbReference type="ARBA" id="ARBA00022598"/>
    </source>
</evidence>
<reference evidence="9 10" key="1">
    <citation type="journal article" date="2016" name="Nat. Commun.">
        <title>Thousands of microbial genomes shed light on interconnected biogeochemical processes in an aquifer system.</title>
        <authorList>
            <person name="Anantharaman K."/>
            <person name="Brown C.T."/>
            <person name="Hug L.A."/>
            <person name="Sharon I."/>
            <person name="Castelle C.J."/>
            <person name="Probst A.J."/>
            <person name="Thomas B.C."/>
            <person name="Singh A."/>
            <person name="Wilkins M.J."/>
            <person name="Karaoz U."/>
            <person name="Brodie E.L."/>
            <person name="Williams K.H."/>
            <person name="Hubbard S.S."/>
            <person name="Banfield J.F."/>
        </authorList>
    </citation>
    <scope>NUCLEOTIDE SEQUENCE [LARGE SCALE GENOMIC DNA]</scope>
</reference>
<evidence type="ECO:0000256" key="1">
    <source>
        <dbReference type="ARBA" id="ARBA00006303"/>
    </source>
</evidence>
<evidence type="ECO:0000256" key="6">
    <source>
        <dbReference type="ARBA" id="ARBA00023146"/>
    </source>
</evidence>
<dbReference type="InterPro" id="IPR047090">
    <property type="entry name" value="AspRS_core"/>
</dbReference>
<dbReference type="CDD" id="cd00777">
    <property type="entry name" value="AspRS_core"/>
    <property type="match status" value="1"/>
</dbReference>
<dbReference type="InterPro" id="IPR029351">
    <property type="entry name" value="GAD_dom"/>
</dbReference>
<keyword evidence="6 7" id="KW-0030">Aminoacyl-tRNA synthetase</keyword>
<evidence type="ECO:0000259" key="8">
    <source>
        <dbReference type="PROSITE" id="PS50862"/>
    </source>
</evidence>
<dbReference type="AlphaFoldDB" id="A0A1F5VXU4"/>
<comment type="caution">
    <text evidence="9">The sequence shown here is derived from an EMBL/GenBank/DDBJ whole genome shotgun (WGS) entry which is preliminary data.</text>
</comment>
<keyword evidence="4 7" id="KW-0067">ATP-binding</keyword>
<dbReference type="PANTHER" id="PTHR22594">
    <property type="entry name" value="ASPARTYL/LYSYL-TRNA SYNTHETASE"/>
    <property type="match status" value="1"/>
</dbReference>
<dbReference type="SUPFAM" id="SSF50249">
    <property type="entry name" value="Nucleic acid-binding proteins"/>
    <property type="match status" value="1"/>
</dbReference>
<dbReference type="GO" id="GO:0004815">
    <property type="term" value="F:aspartate-tRNA ligase activity"/>
    <property type="evidence" value="ECO:0007669"/>
    <property type="project" value="UniProtKB-UniRule"/>
</dbReference>
<feature type="binding site" evidence="7">
    <location>
        <position position="221"/>
    </location>
    <ligand>
        <name>L-aspartate</name>
        <dbReference type="ChEBI" id="CHEBI:29991"/>
    </ligand>
</feature>
<organism evidence="9 10">
    <name type="scientific">Candidatus Fischerbacteria bacterium RBG_13_37_8</name>
    <dbReference type="NCBI Taxonomy" id="1817863"/>
    <lineage>
        <taxon>Bacteria</taxon>
        <taxon>Candidatus Fischeribacteriota</taxon>
    </lineage>
</organism>
<feature type="binding site" evidence="7">
    <location>
        <position position="488"/>
    </location>
    <ligand>
        <name>L-aspartate</name>
        <dbReference type="ChEBI" id="CHEBI:29991"/>
    </ligand>
</feature>
<evidence type="ECO:0000256" key="7">
    <source>
        <dbReference type="HAMAP-Rule" id="MF_00044"/>
    </source>
</evidence>
<dbReference type="Pfam" id="PF02938">
    <property type="entry name" value="GAD"/>
    <property type="match status" value="1"/>
</dbReference>
<dbReference type="Gene3D" id="2.40.50.140">
    <property type="entry name" value="Nucleic acid-binding proteins"/>
    <property type="match status" value="1"/>
</dbReference>
<feature type="domain" description="Aminoacyl-transfer RNA synthetases class-II family profile" evidence="8">
    <location>
        <begin position="142"/>
        <end position="552"/>
    </location>
</feature>
<keyword evidence="7" id="KW-0963">Cytoplasm</keyword>
<dbReference type="PROSITE" id="PS50862">
    <property type="entry name" value="AA_TRNA_LIGASE_II"/>
    <property type="match status" value="1"/>
</dbReference>
<feature type="binding site" evidence="7">
    <location>
        <position position="481"/>
    </location>
    <ligand>
        <name>ATP</name>
        <dbReference type="ChEBI" id="CHEBI:30616"/>
    </ligand>
</feature>
<evidence type="ECO:0000256" key="4">
    <source>
        <dbReference type="ARBA" id="ARBA00022840"/>
    </source>
</evidence>
<dbReference type="GO" id="GO:0006422">
    <property type="term" value="P:aspartyl-tRNA aminoacylation"/>
    <property type="evidence" value="ECO:0007669"/>
    <property type="project" value="UniProtKB-UniRule"/>
</dbReference>
<dbReference type="InterPro" id="IPR006195">
    <property type="entry name" value="aa-tRNA-synth_II"/>
</dbReference>
<dbReference type="InterPro" id="IPR004524">
    <property type="entry name" value="Asp-tRNA-ligase_1"/>
</dbReference>
<accession>A0A1F5VXU4</accession>
<comment type="caution">
    <text evidence="7">Lacks conserved residue(s) required for the propagation of feature annotation.</text>
</comment>
<evidence type="ECO:0000256" key="5">
    <source>
        <dbReference type="ARBA" id="ARBA00022917"/>
    </source>
</evidence>
<dbReference type="SUPFAM" id="SSF55681">
    <property type="entry name" value="Class II aaRS and biotin synthetases"/>
    <property type="match status" value="1"/>
</dbReference>
<dbReference type="Gene3D" id="3.30.930.10">
    <property type="entry name" value="Bira Bifunctional Protein, Domain 2"/>
    <property type="match status" value="1"/>
</dbReference>
<dbReference type="InterPro" id="IPR004365">
    <property type="entry name" value="NA-bd_OB_tRNA"/>
</dbReference>
<feature type="binding site" evidence="7">
    <location>
        <begin position="533"/>
        <end position="536"/>
    </location>
    <ligand>
        <name>ATP</name>
        <dbReference type="ChEBI" id="CHEBI:30616"/>
    </ligand>
</feature>
<feature type="binding site" evidence="7">
    <location>
        <position position="447"/>
    </location>
    <ligand>
        <name>L-aspartate</name>
        <dbReference type="ChEBI" id="CHEBI:29991"/>
    </ligand>
</feature>
<comment type="catalytic activity">
    <reaction evidence="7">
        <text>tRNA(Asp) + L-aspartate + ATP = L-aspartyl-tRNA(Asp) + AMP + diphosphate</text>
        <dbReference type="Rhea" id="RHEA:19649"/>
        <dbReference type="Rhea" id="RHEA-COMP:9660"/>
        <dbReference type="Rhea" id="RHEA-COMP:9678"/>
        <dbReference type="ChEBI" id="CHEBI:29991"/>
        <dbReference type="ChEBI" id="CHEBI:30616"/>
        <dbReference type="ChEBI" id="CHEBI:33019"/>
        <dbReference type="ChEBI" id="CHEBI:78442"/>
        <dbReference type="ChEBI" id="CHEBI:78516"/>
        <dbReference type="ChEBI" id="CHEBI:456215"/>
        <dbReference type="EC" id="6.1.1.12"/>
    </reaction>
</comment>
<dbReference type="InterPro" id="IPR047089">
    <property type="entry name" value="Asp-tRNA-ligase_1_N"/>
</dbReference>
<proteinExistence type="inferred from homology"/>
<feature type="binding site" evidence="7">
    <location>
        <position position="175"/>
    </location>
    <ligand>
        <name>L-aspartate</name>
        <dbReference type="ChEBI" id="CHEBI:29991"/>
    </ligand>
</feature>
<dbReference type="EC" id="6.1.1.12" evidence="7"/>